<accession>A0ABD3WDU3</accession>
<comment type="caution">
    <text evidence="2">The sequence shown here is derived from an EMBL/GenBank/DDBJ whole genome shotgun (WGS) entry which is preliminary data.</text>
</comment>
<dbReference type="SUPFAM" id="SSF56436">
    <property type="entry name" value="C-type lectin-like"/>
    <property type="match status" value="1"/>
</dbReference>
<dbReference type="EMBL" id="JBJQND010000007">
    <property type="protein sequence ID" value="KAL3870892.1"/>
    <property type="molecule type" value="Genomic_DNA"/>
</dbReference>
<name>A0ABD3WDU3_SINWO</name>
<dbReference type="Pfam" id="PF00059">
    <property type="entry name" value="Lectin_C"/>
    <property type="match status" value="1"/>
</dbReference>
<dbReference type="AlphaFoldDB" id="A0ABD3WDU3"/>
<sequence>MSNLLSCFIIVLEIHKVGKMIRIKEVKKHLLKIQNLNILNINIFASGSCSNFWIGGSSTTPGSNYVSVRGDPIPNNFIFWSPTQPDPAGGTESCLEMRKNFNNYLMNDFVCSVTQGFICQKFV</sequence>
<dbReference type="InterPro" id="IPR016186">
    <property type="entry name" value="C-type_lectin-like/link_sf"/>
</dbReference>
<dbReference type="Proteomes" id="UP001634394">
    <property type="component" value="Unassembled WGS sequence"/>
</dbReference>
<evidence type="ECO:0000313" key="3">
    <source>
        <dbReference type="Proteomes" id="UP001634394"/>
    </source>
</evidence>
<organism evidence="2 3">
    <name type="scientific">Sinanodonta woodiana</name>
    <name type="common">Chinese pond mussel</name>
    <name type="synonym">Anodonta woodiana</name>
    <dbReference type="NCBI Taxonomy" id="1069815"/>
    <lineage>
        <taxon>Eukaryota</taxon>
        <taxon>Metazoa</taxon>
        <taxon>Spiralia</taxon>
        <taxon>Lophotrochozoa</taxon>
        <taxon>Mollusca</taxon>
        <taxon>Bivalvia</taxon>
        <taxon>Autobranchia</taxon>
        <taxon>Heteroconchia</taxon>
        <taxon>Palaeoheterodonta</taxon>
        <taxon>Unionida</taxon>
        <taxon>Unionoidea</taxon>
        <taxon>Unionidae</taxon>
        <taxon>Unioninae</taxon>
        <taxon>Sinanodonta</taxon>
    </lineage>
</organism>
<dbReference type="InterPro" id="IPR001304">
    <property type="entry name" value="C-type_lectin-like"/>
</dbReference>
<dbReference type="PROSITE" id="PS50041">
    <property type="entry name" value="C_TYPE_LECTIN_2"/>
    <property type="match status" value="1"/>
</dbReference>
<protein>
    <recommendedName>
        <fullName evidence="1">C-type lectin domain-containing protein</fullName>
    </recommendedName>
</protein>
<feature type="domain" description="C-type lectin" evidence="1">
    <location>
        <begin position="29"/>
        <end position="120"/>
    </location>
</feature>
<gene>
    <name evidence="2" type="ORF">ACJMK2_038923</name>
</gene>
<reference evidence="2 3" key="1">
    <citation type="submission" date="2024-11" db="EMBL/GenBank/DDBJ databases">
        <title>Chromosome-level genome assembly of the freshwater bivalve Anodonta woodiana.</title>
        <authorList>
            <person name="Chen X."/>
        </authorList>
    </citation>
    <scope>NUCLEOTIDE SEQUENCE [LARGE SCALE GENOMIC DNA]</scope>
    <source>
        <strain evidence="2">MN2024</strain>
        <tissue evidence="2">Gills</tissue>
    </source>
</reference>
<evidence type="ECO:0000313" key="2">
    <source>
        <dbReference type="EMBL" id="KAL3870892.1"/>
    </source>
</evidence>
<dbReference type="Gene3D" id="3.10.100.10">
    <property type="entry name" value="Mannose-Binding Protein A, subunit A"/>
    <property type="match status" value="1"/>
</dbReference>
<evidence type="ECO:0000259" key="1">
    <source>
        <dbReference type="PROSITE" id="PS50041"/>
    </source>
</evidence>
<proteinExistence type="predicted"/>
<dbReference type="InterPro" id="IPR016187">
    <property type="entry name" value="CTDL_fold"/>
</dbReference>
<dbReference type="CDD" id="cd00037">
    <property type="entry name" value="CLECT"/>
    <property type="match status" value="1"/>
</dbReference>
<keyword evidence="3" id="KW-1185">Reference proteome</keyword>